<evidence type="ECO:0000256" key="1">
    <source>
        <dbReference type="ARBA" id="ARBA00003294"/>
    </source>
</evidence>
<dbReference type="GO" id="GO:0009089">
    <property type="term" value="P:lysine biosynthetic process via diaminopimelate"/>
    <property type="evidence" value="ECO:0007669"/>
    <property type="project" value="UniProtKB-UniPathway"/>
</dbReference>
<dbReference type="InterPro" id="IPR005263">
    <property type="entry name" value="DapA"/>
</dbReference>
<dbReference type="PRINTS" id="PR00146">
    <property type="entry name" value="DHPICSNTHASE"/>
</dbReference>
<comment type="function">
    <text evidence="1">Catalyzes the condensation of (S)-aspartate-beta-semialdehyde [(S)-ASA] and pyruvate to 4-hydroxy-tetrahydrodipicolinate (HTPA).</text>
</comment>
<comment type="pathway">
    <text evidence="2">Amino-acid biosynthesis; L-lysine biosynthesis via DAP pathway; (S)-tetrahydrodipicolinate from L-aspartate: step 3/4.</text>
</comment>
<keyword evidence="9" id="KW-0704">Schiff base</keyword>
<evidence type="ECO:0000256" key="8">
    <source>
        <dbReference type="ARBA" id="ARBA00023239"/>
    </source>
</evidence>
<gene>
    <name evidence="11" type="ORF">UFOPK3401_00166</name>
</gene>
<protein>
    <recommendedName>
        <fullName evidence="3">4-hydroxy-tetrahydrodipicolinate synthase</fullName>
        <ecNumber evidence="3">4.3.3.7</ecNumber>
    </recommendedName>
</protein>
<dbReference type="GO" id="GO:0019877">
    <property type="term" value="P:diaminopimelate biosynthetic process"/>
    <property type="evidence" value="ECO:0007669"/>
    <property type="project" value="UniProtKB-KW"/>
</dbReference>
<dbReference type="UniPathway" id="UPA00034">
    <property type="reaction ID" value="UER00017"/>
</dbReference>
<keyword evidence="4" id="KW-0963">Cytoplasm</keyword>
<comment type="catalytic activity">
    <reaction evidence="10">
        <text>L-aspartate 4-semialdehyde + pyruvate = (2S,4S)-4-hydroxy-2,3,4,5-tetrahydrodipicolinate + H2O + H(+)</text>
        <dbReference type="Rhea" id="RHEA:34171"/>
        <dbReference type="ChEBI" id="CHEBI:15361"/>
        <dbReference type="ChEBI" id="CHEBI:15377"/>
        <dbReference type="ChEBI" id="CHEBI:15378"/>
        <dbReference type="ChEBI" id="CHEBI:67139"/>
        <dbReference type="ChEBI" id="CHEBI:537519"/>
        <dbReference type="EC" id="4.3.3.7"/>
    </reaction>
</comment>
<dbReference type="SMART" id="SM01130">
    <property type="entry name" value="DHDPS"/>
    <property type="match status" value="1"/>
</dbReference>
<evidence type="ECO:0000256" key="9">
    <source>
        <dbReference type="ARBA" id="ARBA00023270"/>
    </source>
</evidence>
<dbReference type="PANTHER" id="PTHR12128:SF66">
    <property type="entry name" value="4-HYDROXY-2-OXOGLUTARATE ALDOLASE, MITOCHONDRIAL"/>
    <property type="match status" value="1"/>
</dbReference>
<keyword evidence="6" id="KW-0220">Diaminopimelate biosynthesis</keyword>
<evidence type="ECO:0000256" key="5">
    <source>
        <dbReference type="ARBA" id="ARBA00022605"/>
    </source>
</evidence>
<dbReference type="Gene3D" id="3.20.20.70">
    <property type="entry name" value="Aldolase class I"/>
    <property type="match status" value="1"/>
</dbReference>
<keyword evidence="8" id="KW-0456">Lyase</keyword>
<keyword evidence="7" id="KW-0457">Lysine biosynthesis</keyword>
<evidence type="ECO:0000256" key="2">
    <source>
        <dbReference type="ARBA" id="ARBA00005120"/>
    </source>
</evidence>
<sequence length="302" mass="31111">MSDPNAPAPFGRLLTAMVTPFDAQGGVDLSAAQALASRLIDQGQDGLVINGTTGEAPTTSDAEKSALIRAVVEAVGDRATVVAGVGTNDTAHTLELSRQAQAAGAHGLLVVTPYYNKPPQAGLIQHFTAVADATDLDVLLYDIPARTSLAIADDTYKVLAEHPRIVGSKDATADTERAAVLIRETGLAWYSGDDAVNLPFFAIGAVGTISVTAHVIGAQMKAMHDAFLAGDIVKASAMQQALMPVFVGIFRTQGAILTKAALDILGVAGGGALRLPLVEATAAERAQLLIDLREGGVEGLPN</sequence>
<name>A0A6J7CRB5_9ZZZZ</name>
<dbReference type="InterPro" id="IPR002220">
    <property type="entry name" value="DapA-like"/>
</dbReference>
<evidence type="ECO:0000256" key="3">
    <source>
        <dbReference type="ARBA" id="ARBA00012086"/>
    </source>
</evidence>
<dbReference type="PANTHER" id="PTHR12128">
    <property type="entry name" value="DIHYDRODIPICOLINATE SYNTHASE"/>
    <property type="match status" value="1"/>
</dbReference>
<evidence type="ECO:0000256" key="7">
    <source>
        <dbReference type="ARBA" id="ARBA00023154"/>
    </source>
</evidence>
<dbReference type="PIRSF" id="PIRSF001365">
    <property type="entry name" value="DHDPS"/>
    <property type="match status" value="1"/>
</dbReference>
<dbReference type="GO" id="GO:0005829">
    <property type="term" value="C:cytosol"/>
    <property type="evidence" value="ECO:0007669"/>
    <property type="project" value="TreeGrafter"/>
</dbReference>
<dbReference type="HAMAP" id="MF_00418">
    <property type="entry name" value="DapA"/>
    <property type="match status" value="1"/>
</dbReference>
<evidence type="ECO:0000256" key="10">
    <source>
        <dbReference type="ARBA" id="ARBA00047836"/>
    </source>
</evidence>
<dbReference type="AlphaFoldDB" id="A0A6J7CRB5"/>
<dbReference type="InterPro" id="IPR013785">
    <property type="entry name" value="Aldolase_TIM"/>
</dbReference>
<dbReference type="NCBIfam" id="TIGR00674">
    <property type="entry name" value="dapA"/>
    <property type="match status" value="1"/>
</dbReference>
<dbReference type="PROSITE" id="PS00666">
    <property type="entry name" value="DHDPS_2"/>
    <property type="match status" value="1"/>
</dbReference>
<dbReference type="InterPro" id="IPR020625">
    <property type="entry name" value="Schiff_base-form_aldolases_AS"/>
</dbReference>
<evidence type="ECO:0000256" key="6">
    <source>
        <dbReference type="ARBA" id="ARBA00022915"/>
    </source>
</evidence>
<dbReference type="SUPFAM" id="SSF51569">
    <property type="entry name" value="Aldolase"/>
    <property type="match status" value="1"/>
</dbReference>
<dbReference type="EC" id="4.3.3.7" evidence="3"/>
<dbReference type="Pfam" id="PF00701">
    <property type="entry name" value="DHDPS"/>
    <property type="match status" value="1"/>
</dbReference>
<dbReference type="InterPro" id="IPR020624">
    <property type="entry name" value="Schiff_base-form_aldolases_CS"/>
</dbReference>
<accession>A0A6J7CRB5</accession>
<dbReference type="EMBL" id="CAFBLM010000003">
    <property type="protein sequence ID" value="CAB4859505.1"/>
    <property type="molecule type" value="Genomic_DNA"/>
</dbReference>
<proteinExistence type="inferred from homology"/>
<dbReference type="CDD" id="cd00950">
    <property type="entry name" value="DHDPS"/>
    <property type="match status" value="1"/>
</dbReference>
<dbReference type="GO" id="GO:0008840">
    <property type="term" value="F:4-hydroxy-tetrahydrodipicolinate synthase activity"/>
    <property type="evidence" value="ECO:0007669"/>
    <property type="project" value="UniProtKB-EC"/>
</dbReference>
<evidence type="ECO:0000313" key="11">
    <source>
        <dbReference type="EMBL" id="CAB4859505.1"/>
    </source>
</evidence>
<reference evidence="11" key="1">
    <citation type="submission" date="2020-05" db="EMBL/GenBank/DDBJ databases">
        <authorList>
            <person name="Chiriac C."/>
            <person name="Salcher M."/>
            <person name="Ghai R."/>
            <person name="Kavagutti S V."/>
        </authorList>
    </citation>
    <scope>NUCLEOTIDE SEQUENCE</scope>
</reference>
<evidence type="ECO:0000256" key="4">
    <source>
        <dbReference type="ARBA" id="ARBA00022490"/>
    </source>
</evidence>
<keyword evidence="5" id="KW-0028">Amino-acid biosynthesis</keyword>
<dbReference type="PROSITE" id="PS00665">
    <property type="entry name" value="DHDPS_1"/>
    <property type="match status" value="1"/>
</dbReference>
<organism evidence="11">
    <name type="scientific">freshwater metagenome</name>
    <dbReference type="NCBI Taxonomy" id="449393"/>
    <lineage>
        <taxon>unclassified sequences</taxon>
        <taxon>metagenomes</taxon>
        <taxon>ecological metagenomes</taxon>
    </lineage>
</organism>